<dbReference type="InterPro" id="IPR014030">
    <property type="entry name" value="Ketoacyl_synth_N"/>
</dbReference>
<dbReference type="PROSITE" id="PS00606">
    <property type="entry name" value="KS3_1"/>
    <property type="match status" value="1"/>
</dbReference>
<dbReference type="InterPro" id="IPR042104">
    <property type="entry name" value="PKS_dehydratase_sf"/>
</dbReference>
<dbReference type="Pfam" id="PF22621">
    <property type="entry name" value="CurL-like_PKS_C"/>
    <property type="match status" value="1"/>
</dbReference>
<dbReference type="PROSITE" id="PS00012">
    <property type="entry name" value="PHOSPHOPANTETHEINE"/>
    <property type="match status" value="1"/>
</dbReference>
<proteinExistence type="predicted"/>
<dbReference type="InterPro" id="IPR006162">
    <property type="entry name" value="Ppantetheine_attach_site"/>
</dbReference>
<evidence type="ECO:0000313" key="11">
    <source>
        <dbReference type="EMBL" id="WDF02034.1"/>
    </source>
</evidence>
<feature type="active site" description="Proton acceptor; for dehydratase activity" evidence="7">
    <location>
        <position position="703"/>
    </location>
</feature>
<dbReference type="InterPro" id="IPR014031">
    <property type="entry name" value="Ketoacyl_synth_C"/>
</dbReference>
<dbReference type="InterPro" id="IPR049552">
    <property type="entry name" value="PKS_DH_N"/>
</dbReference>
<dbReference type="PROSITE" id="PS52019">
    <property type="entry name" value="PKS_MFAS_DH"/>
    <property type="match status" value="1"/>
</dbReference>
<keyword evidence="4" id="KW-0596">Phosphopantetheine</keyword>
<dbReference type="InterPro" id="IPR020806">
    <property type="entry name" value="PKS_PP-bd"/>
</dbReference>
<dbReference type="SUPFAM" id="SSF51735">
    <property type="entry name" value="NAD(P)-binding Rossmann-fold domains"/>
    <property type="match status" value="1"/>
</dbReference>
<dbReference type="InterPro" id="IPR016039">
    <property type="entry name" value="Thiolase-like"/>
</dbReference>
<name>A0ABY7W0S5_9BACI</name>
<dbReference type="InterPro" id="IPR057326">
    <property type="entry name" value="KR_dom"/>
</dbReference>
<keyword evidence="5" id="KW-0597">Phosphoprotein</keyword>
<feature type="domain" description="Ketosynthase family 3 (KS3)" evidence="9">
    <location>
        <begin position="36"/>
        <end position="474"/>
    </location>
</feature>
<dbReference type="InterPro" id="IPR009081">
    <property type="entry name" value="PP-bd_ACP"/>
</dbReference>
<feature type="active site" description="Proton donor; for dehydratase activity" evidence="7">
    <location>
        <position position="866"/>
    </location>
</feature>
<accession>A0ABY7W0S5</accession>
<feature type="region of interest" description="C-terminal hotdog fold" evidence="7">
    <location>
        <begin position="806"/>
        <end position="946"/>
    </location>
</feature>
<feature type="region of interest" description="N-terminal hotdog fold" evidence="7">
    <location>
        <begin position="670"/>
        <end position="793"/>
    </location>
</feature>
<dbReference type="InterPro" id="IPR049551">
    <property type="entry name" value="PKS_DH_C"/>
</dbReference>
<dbReference type="InterPro" id="IPR036736">
    <property type="entry name" value="ACP-like_sf"/>
</dbReference>
<protein>
    <submittedName>
        <fullName evidence="11">SDR family NAD(P)-dependent oxidoreductase</fullName>
    </submittedName>
</protein>
<dbReference type="InterPro" id="IPR018201">
    <property type="entry name" value="Ketoacyl_synth_AS"/>
</dbReference>
<dbReference type="CDD" id="cd00833">
    <property type="entry name" value="PKS"/>
    <property type="match status" value="1"/>
</dbReference>
<dbReference type="Pfam" id="PF21089">
    <property type="entry name" value="PKS_DH_N"/>
    <property type="match status" value="1"/>
</dbReference>
<dbReference type="PANTHER" id="PTHR43775">
    <property type="entry name" value="FATTY ACID SYNTHASE"/>
    <property type="match status" value="1"/>
</dbReference>
<dbReference type="SMART" id="SM00823">
    <property type="entry name" value="PKS_PP"/>
    <property type="match status" value="1"/>
</dbReference>
<dbReference type="Proteomes" id="UP001215143">
    <property type="component" value="Chromosome"/>
</dbReference>
<evidence type="ECO:0000259" key="9">
    <source>
        <dbReference type="PROSITE" id="PS52004"/>
    </source>
</evidence>
<evidence type="ECO:0000259" key="8">
    <source>
        <dbReference type="PROSITE" id="PS50075"/>
    </source>
</evidence>
<dbReference type="InterPro" id="IPR050091">
    <property type="entry name" value="PKS_NRPS_Biosynth_Enz"/>
</dbReference>
<dbReference type="Pfam" id="PF00550">
    <property type="entry name" value="PP-binding"/>
    <property type="match status" value="1"/>
</dbReference>
<organism evidence="11 12">
    <name type="scientific">Shouchella hunanensis</name>
    <dbReference type="NCBI Taxonomy" id="766894"/>
    <lineage>
        <taxon>Bacteria</taxon>
        <taxon>Bacillati</taxon>
        <taxon>Bacillota</taxon>
        <taxon>Bacilli</taxon>
        <taxon>Bacillales</taxon>
        <taxon>Bacillaceae</taxon>
        <taxon>Shouchella</taxon>
    </lineage>
</organism>
<dbReference type="InterPro" id="IPR036291">
    <property type="entry name" value="NAD(P)-bd_dom_sf"/>
</dbReference>
<evidence type="ECO:0000256" key="3">
    <source>
        <dbReference type="ARBA" id="ARBA00004789"/>
    </source>
</evidence>
<evidence type="ECO:0000256" key="5">
    <source>
        <dbReference type="ARBA" id="ARBA00022553"/>
    </source>
</evidence>
<dbReference type="PROSITE" id="PS52004">
    <property type="entry name" value="KS3_2"/>
    <property type="match status" value="1"/>
</dbReference>
<sequence>MENIKQYILSQVASHQLSKEEAKELLIPIMNSEQTNKDVAIIGIASKFPNSNNPDEFWELVKSGTNCIQDYPDQRKKDFEDFLENPSYTEFVLGKKVNKKDSQNVHAKAGYLEEIDKFDSNFFGIPPNEAIFMDPQQRLSLEVAWEAMEDAGYGGDTLIGSNTAVFIGKDGTNYSYYKNSSEGNPLQLTGSWESLMPSRISFLFDFKGPSMIVDTACSAGLVSVHMATQSLLNNECDYAIAGGINLSFGGEFKPEFQGDANLGEVESISGQVRTFDSKASGTVWGEGVGLVLIKRLEDAIRDKDNIQAIIKGSSINNDGASSSITAPNAETQEEVITNAWEKAAINPETITYMEAHGTGTVLGDPIEIKGLTSSFNKYTNKKQFCAIGSLKTNMGHLVGASGIASLIKIVKSMEHQELAPTINFETPNPYINFLNSPLYINTKLTRWEESISPRRAALSSFGFSRTNCHMVLEEPPSIEDSLAYHNEYCLTISAKNEEVLNKYINNYLKFLTKSKSSFENICYTSNIGRGHYTNRLIVRASSKNDLITRLQALQNLKINSDFSFIGTHKVIKENRTNIKQGEITKTQQNTLTNEANNKINQYVSSGSNDTSLLNEICELYIGGANINWKLFYQDEKRRRVSLPVYPLQRVRHWAPIKKSKVIKDTYEKMHSLVEREIITTHPESEFCFETALNIDKHWVLSDHKINGKAVLPGTSYIEMARFAASRIFNTDAMKFESIYFLTPIVLNEDQTTLTRINFYKTRTGGLEFNIKSLDSSKWVTNVEGHISMLREESLKRKHINLLKEQAFKIDDDYVFESKTKVFQFGEHWNTIKKIWRFEGSALGLLKLPDSLKEELNEFKLHPSILDNAVNLISQDTEDTFLPYMYKSINFYAGFSNTVYSHVKGDKANSWKNETMSYDIEILDEMGNVLVEILGYTVKRLNSTEFLDAPVTNKLLRLDWIKRNNDQKVELQPINWGLIITKEQKVESFIRDNYKDISIFYLDESNLLQDKDTFEPSMNGISKLINAAEKKNVTGIIFATDFTINTEEIHDFINFESSLTKRKSLGVEALFYLCKNLLISESKQIGTIKVLTKNAIKIDGRENVINPLGNSSLSLANVIKQEYKHFKVNTLDVSDHVQLSTIFEEINYDRSIAMRESGNFEPILVNHIEERSQRPLEDGVYIISGGLGGLGLSIAENLSLNTNNEIILLGRRNIAPKKEWEELSKTGHKDLKMLYKKLVTIKQNAKRVEYIQIDISDNSSVELIKEVAPKSITGIFHAAGLAGDGYLLLKEEEDFNEVLSVKINGSLNLMKLVPEDSNSFLILFSSITSLTGGEGQGDYSAANAFMDSLSDYAINVGKNVITINWPNWEEIGMAVKHNVNLQESLFNSMSPKQGMEWIESIIAKPAKRVIPTTINNNVIADYLEDIPFNISEDILKTKSVITYDSEIQPEKDIFILGEDNPSESQLKIAKCFSSILGLSEIDIYLSFQEMGGNSLMATQLLKKIDKVYPGIIDISDLFSYPTINELAGLIDNKSGAFSKQLKHTSGKSVEEGHSSITNLIKEELSGTEFLDEFIHLLDEEKLK</sequence>
<evidence type="ECO:0000256" key="6">
    <source>
        <dbReference type="ARBA" id="ARBA00022679"/>
    </source>
</evidence>
<evidence type="ECO:0000256" key="7">
    <source>
        <dbReference type="PROSITE-ProRule" id="PRU01363"/>
    </source>
</evidence>
<evidence type="ECO:0000259" key="10">
    <source>
        <dbReference type="PROSITE" id="PS52019"/>
    </source>
</evidence>
<dbReference type="InterPro" id="IPR013968">
    <property type="entry name" value="PKS_KR"/>
</dbReference>
<dbReference type="InterPro" id="IPR020807">
    <property type="entry name" value="PKS_DH"/>
</dbReference>
<dbReference type="Gene3D" id="3.40.47.10">
    <property type="match status" value="1"/>
</dbReference>
<gene>
    <name evidence="11" type="ORF">PQ477_10915</name>
</gene>
<dbReference type="Pfam" id="PF14765">
    <property type="entry name" value="PS-DH"/>
    <property type="match status" value="1"/>
</dbReference>
<dbReference type="Pfam" id="PF00109">
    <property type="entry name" value="ketoacyl-synt"/>
    <property type="match status" value="1"/>
</dbReference>
<dbReference type="SMART" id="SM00825">
    <property type="entry name" value="PKS_KS"/>
    <property type="match status" value="1"/>
</dbReference>
<dbReference type="SUPFAM" id="SSF47336">
    <property type="entry name" value="ACP-like"/>
    <property type="match status" value="1"/>
</dbReference>
<evidence type="ECO:0000313" key="12">
    <source>
        <dbReference type="Proteomes" id="UP001215143"/>
    </source>
</evidence>
<keyword evidence="6" id="KW-0808">Transferase</keyword>
<dbReference type="EMBL" id="CP117834">
    <property type="protein sequence ID" value="WDF02034.1"/>
    <property type="molecule type" value="Genomic_DNA"/>
</dbReference>
<dbReference type="Gene3D" id="1.10.1200.10">
    <property type="entry name" value="ACP-like"/>
    <property type="match status" value="1"/>
</dbReference>
<reference evidence="11 12" key="1">
    <citation type="submission" date="2023-02" db="EMBL/GenBank/DDBJ databases">
        <authorList>
            <person name="Liu G."/>
        </authorList>
    </citation>
    <scope>NUCLEOTIDE SEQUENCE [LARGE SCALE GENOMIC DNA]</scope>
    <source>
        <strain evidence="11 12">DSM 23008</strain>
    </source>
</reference>
<dbReference type="RefSeq" id="WP_274271769.1">
    <property type="nucleotide sequence ID" value="NZ_CP117834.1"/>
</dbReference>
<comment type="cofactor">
    <cofactor evidence="1">
        <name>pantetheine 4'-phosphate</name>
        <dbReference type="ChEBI" id="CHEBI:47942"/>
    </cofactor>
</comment>
<comment type="function">
    <text evidence="2">Involved in some intermediate steps for the synthesis of the antibiotic polyketide bacillaene which is involved in secondary metabolism.</text>
</comment>
<feature type="domain" description="Carrier" evidence="8">
    <location>
        <begin position="1458"/>
        <end position="1533"/>
    </location>
</feature>
<dbReference type="Gene3D" id="1.10.1240.100">
    <property type="match status" value="1"/>
</dbReference>
<dbReference type="InterPro" id="IPR049900">
    <property type="entry name" value="PKS_mFAS_DH"/>
</dbReference>
<dbReference type="Gene3D" id="3.40.50.720">
    <property type="entry name" value="NAD(P)-binding Rossmann-like Domain"/>
    <property type="match status" value="1"/>
</dbReference>
<keyword evidence="12" id="KW-1185">Reference proteome</keyword>
<dbReference type="SMART" id="SM00822">
    <property type="entry name" value="PKS_KR"/>
    <property type="match status" value="1"/>
</dbReference>
<dbReference type="SUPFAM" id="SSF53901">
    <property type="entry name" value="Thiolase-like"/>
    <property type="match status" value="1"/>
</dbReference>
<comment type="pathway">
    <text evidence="3">Antibiotic biosynthesis; bacillaene biosynthesis.</text>
</comment>
<dbReference type="PANTHER" id="PTHR43775:SF37">
    <property type="entry name" value="SI:DKEY-61P9.11"/>
    <property type="match status" value="1"/>
</dbReference>
<dbReference type="Gene3D" id="3.10.129.110">
    <property type="entry name" value="Polyketide synthase dehydratase"/>
    <property type="match status" value="1"/>
</dbReference>
<dbReference type="SMART" id="SM00826">
    <property type="entry name" value="PKS_DH"/>
    <property type="match status" value="1"/>
</dbReference>
<dbReference type="PROSITE" id="PS50075">
    <property type="entry name" value="CARRIER"/>
    <property type="match status" value="1"/>
</dbReference>
<evidence type="ECO:0000256" key="1">
    <source>
        <dbReference type="ARBA" id="ARBA00001957"/>
    </source>
</evidence>
<dbReference type="Pfam" id="PF08659">
    <property type="entry name" value="KR"/>
    <property type="match status" value="1"/>
</dbReference>
<evidence type="ECO:0000256" key="2">
    <source>
        <dbReference type="ARBA" id="ARBA00003299"/>
    </source>
</evidence>
<dbReference type="Pfam" id="PF02801">
    <property type="entry name" value="Ketoacyl-synt_C"/>
    <property type="match status" value="1"/>
</dbReference>
<dbReference type="InterPro" id="IPR020841">
    <property type="entry name" value="PKS_Beta-ketoAc_synthase_dom"/>
</dbReference>
<evidence type="ECO:0000256" key="4">
    <source>
        <dbReference type="ARBA" id="ARBA00022450"/>
    </source>
</evidence>
<feature type="domain" description="PKS/mFAS DH" evidence="10">
    <location>
        <begin position="670"/>
        <end position="946"/>
    </location>
</feature>